<reference evidence="1 2" key="1">
    <citation type="journal article" date="2014" name="Int. J. Syst. Evol. Microbiol.">
        <title>Complete genome sequence of Corynebacterium casei LMG S-19264T (=DSM 44701T), isolated from a smear-ripened cheese.</title>
        <authorList>
            <consortium name="US DOE Joint Genome Institute (JGI-PGF)"/>
            <person name="Walter F."/>
            <person name="Albersmeier A."/>
            <person name="Kalinowski J."/>
            <person name="Ruckert C."/>
        </authorList>
    </citation>
    <scope>NUCLEOTIDE SEQUENCE [LARGE SCALE GENOMIC DNA]</scope>
    <source>
        <strain evidence="1 2">CGMCC 1.9161</strain>
    </source>
</reference>
<name>A0A917V527_9HYPH</name>
<accession>A0A917V527</accession>
<proteinExistence type="predicted"/>
<keyword evidence="2" id="KW-1185">Reference proteome</keyword>
<comment type="caution">
    <text evidence="1">The sequence shown here is derived from an EMBL/GenBank/DDBJ whole genome shotgun (WGS) entry which is preliminary data.</text>
</comment>
<dbReference type="AlphaFoldDB" id="A0A917V527"/>
<dbReference type="Proteomes" id="UP000600449">
    <property type="component" value="Unassembled WGS sequence"/>
</dbReference>
<organism evidence="1 2">
    <name type="scientific">Salinarimonas ramus</name>
    <dbReference type="NCBI Taxonomy" id="690164"/>
    <lineage>
        <taxon>Bacteria</taxon>
        <taxon>Pseudomonadati</taxon>
        <taxon>Pseudomonadota</taxon>
        <taxon>Alphaproteobacteria</taxon>
        <taxon>Hyphomicrobiales</taxon>
        <taxon>Salinarimonadaceae</taxon>
        <taxon>Salinarimonas</taxon>
    </lineage>
</organism>
<sequence>MRLSLIRFDRPCRRRRAEPDYEAIRARRIRALAALLEEIKSPVASPGVVGAGAAGTRSGTTP</sequence>
<evidence type="ECO:0000313" key="1">
    <source>
        <dbReference type="EMBL" id="GGK37870.1"/>
    </source>
</evidence>
<evidence type="ECO:0000313" key="2">
    <source>
        <dbReference type="Proteomes" id="UP000600449"/>
    </source>
</evidence>
<dbReference type="RefSeq" id="WP_188913670.1">
    <property type="nucleotide sequence ID" value="NZ_BMMF01000007.1"/>
</dbReference>
<dbReference type="EMBL" id="BMMF01000007">
    <property type="protein sequence ID" value="GGK37870.1"/>
    <property type="molecule type" value="Genomic_DNA"/>
</dbReference>
<gene>
    <name evidence="1" type="ORF">GCM10011322_26150</name>
</gene>
<protein>
    <submittedName>
        <fullName evidence="1">Uncharacterized protein</fullName>
    </submittedName>
</protein>